<feature type="compositionally biased region" description="Basic and acidic residues" evidence="1">
    <location>
        <begin position="21"/>
        <end position="39"/>
    </location>
</feature>
<keyword evidence="2" id="KW-0472">Membrane</keyword>
<keyword evidence="2" id="KW-0812">Transmembrane</keyword>
<dbReference type="OrthoDB" id="423313at2759"/>
<protein>
    <submittedName>
        <fullName evidence="3">Uncharacterized protein</fullName>
    </submittedName>
</protein>
<dbReference type="RefSeq" id="XP_009495895.1">
    <property type="nucleotide sequence ID" value="XM_009497620.1"/>
</dbReference>
<keyword evidence="2" id="KW-1133">Transmembrane helix</keyword>
<proteinExistence type="predicted"/>
<sequence>MKGLRRAPLQRSHTLPLHVLRPPEQREMARKHTARDRGRPSTPVAAGGPAAGVARRLGRWLRVLLPRSMRRGLALLVLALVFVCLLKWLPVGMPATARRAIARSMRPWLGASAPDTGELLVAGAGVMAEPVASSGWRWATPCHSAGLPDLGADIGPTGRFCVLEHAEASPDPEPGSWTDALPAPLGGWPSMAPAPADEPGCRLVLWAPGLVGPAGTLGLLPGLLAIDALWREALPGSGQHCAWLELAAEAWVGEVDARSGDPAGLCPPSGVQTRPLPGALVAAARLVFPELAIVTDAGCRPGADSAGASTEPPAGRVILALAAPWPTGRDMASFRTRRLEDTRPPAAGCTAVVTRSGDLPQAGALTSAPAATVIREPAANAGDMRWRLSLPPAGKRSDPAGWAAYLQDVRRCDRVLALDPHLGMAFGWEQTDHLAGLLWLTHPRARVILAVGRPAAVPTSLTAAGPSGSPGAWLLAYRATMARQDLRAALMPRAWGRWLAQASVEARRAGFWPAMLDLVRLELDAPEPATRIGDLASDTRATSAGLLTYMPWEQLNNQLIGAKCACALARLLGRQLVLPLVGQRRHRPPDREAAAPTDEDEPHGPGHRHHARDRGSDSGTGQAAAGWDFSFHVADYRWDWAFESVYDAGHLLPPGAGGLGAPADALRGGQPGGLPCRVLSTMNFRLLLAELALSLAEGGGRPSGRPLGAAPAPASGNDRFRLARLLHNPLYEHTPEAETVAYHRDLLGLEADQVTPLPRSLYRRRADSLVRLFQAPGLADQPILSLGTLYWAMDFPAAGREMADYPYRRYPDLRQASAWRVVSDPVRPARRLLALAADILAGLAAGRGPASDAAAATGAPVMAWHFRRGPDYERKCARIRDPALQRLCLPPVEMLEAQAAARLRAARPAVLIVATDLPDADARALVERLLHGASLPFAWGSTPPAQMRVFLLADLVRDLAGRVSPEHAQE</sequence>
<evidence type="ECO:0000313" key="4">
    <source>
        <dbReference type="Proteomes" id="UP000030693"/>
    </source>
</evidence>
<gene>
    <name evidence="3" type="ORF">H696_03762</name>
</gene>
<evidence type="ECO:0000256" key="1">
    <source>
        <dbReference type="SAM" id="MobiDB-lite"/>
    </source>
</evidence>
<dbReference type="GeneID" id="20528487"/>
<feature type="transmembrane region" description="Helical" evidence="2">
    <location>
        <begin position="72"/>
        <end position="89"/>
    </location>
</feature>
<dbReference type="EMBL" id="KB932206">
    <property type="protein sequence ID" value="KCV69330.1"/>
    <property type="molecule type" value="Genomic_DNA"/>
</dbReference>
<accession>A0A058Z4X9</accession>
<name>A0A058Z4X9_FONAL</name>
<organism evidence="3">
    <name type="scientific">Fonticula alba</name>
    <name type="common">Slime mold</name>
    <dbReference type="NCBI Taxonomy" id="691883"/>
    <lineage>
        <taxon>Eukaryota</taxon>
        <taxon>Rotosphaerida</taxon>
        <taxon>Fonticulaceae</taxon>
        <taxon>Fonticula</taxon>
    </lineage>
</organism>
<feature type="region of interest" description="Disordered" evidence="1">
    <location>
        <begin position="1"/>
        <end position="49"/>
    </location>
</feature>
<feature type="region of interest" description="Disordered" evidence="1">
    <location>
        <begin position="583"/>
        <end position="621"/>
    </location>
</feature>
<keyword evidence="4" id="KW-1185">Reference proteome</keyword>
<evidence type="ECO:0000313" key="3">
    <source>
        <dbReference type="EMBL" id="KCV69330.1"/>
    </source>
</evidence>
<dbReference type="AlphaFoldDB" id="A0A058Z4X9"/>
<dbReference type="Proteomes" id="UP000030693">
    <property type="component" value="Unassembled WGS sequence"/>
</dbReference>
<reference evidence="3" key="1">
    <citation type="submission" date="2013-04" db="EMBL/GenBank/DDBJ databases">
        <title>The Genome Sequence of Fonticula alba ATCC 38817.</title>
        <authorList>
            <consortium name="The Broad Institute Genomics Platform"/>
            <person name="Russ C."/>
            <person name="Cuomo C."/>
            <person name="Burger G."/>
            <person name="Gray M.W."/>
            <person name="Holland P.W.H."/>
            <person name="King N."/>
            <person name="Lang F.B.F."/>
            <person name="Roger A.J."/>
            <person name="Ruiz-Trillo I."/>
            <person name="Brown M."/>
            <person name="Walker B."/>
            <person name="Young S."/>
            <person name="Zeng Q."/>
            <person name="Gargeya S."/>
            <person name="Fitzgerald M."/>
            <person name="Haas B."/>
            <person name="Abouelleil A."/>
            <person name="Allen A.W."/>
            <person name="Alvarado L."/>
            <person name="Arachchi H.M."/>
            <person name="Berlin A.M."/>
            <person name="Chapman S.B."/>
            <person name="Gainer-Dewar J."/>
            <person name="Goldberg J."/>
            <person name="Griggs A."/>
            <person name="Gujja S."/>
            <person name="Hansen M."/>
            <person name="Howarth C."/>
            <person name="Imamovic A."/>
            <person name="Ireland A."/>
            <person name="Larimer J."/>
            <person name="McCowan C."/>
            <person name="Murphy C."/>
            <person name="Pearson M."/>
            <person name="Poon T.W."/>
            <person name="Priest M."/>
            <person name="Roberts A."/>
            <person name="Saif S."/>
            <person name="Shea T."/>
            <person name="Sisk P."/>
            <person name="Sykes S."/>
            <person name="Wortman J."/>
            <person name="Nusbaum C."/>
            <person name="Birren B."/>
        </authorList>
    </citation>
    <scope>NUCLEOTIDE SEQUENCE [LARGE SCALE GENOMIC DNA]</scope>
    <source>
        <strain evidence="3">ATCC 38817</strain>
    </source>
</reference>
<evidence type="ECO:0000256" key="2">
    <source>
        <dbReference type="SAM" id="Phobius"/>
    </source>
</evidence>